<name>A0ABQ3CF81_9ACTN</name>
<dbReference type="Proteomes" id="UP000653644">
    <property type="component" value="Unassembled WGS sequence"/>
</dbReference>
<evidence type="ECO:0000313" key="2">
    <source>
        <dbReference type="Proteomes" id="UP000653644"/>
    </source>
</evidence>
<reference evidence="2" key="1">
    <citation type="journal article" date="2019" name="Int. J. Syst. Evol. Microbiol.">
        <title>The Global Catalogue of Microorganisms (GCM) 10K type strain sequencing project: providing services to taxonomists for standard genome sequencing and annotation.</title>
        <authorList>
            <consortium name="The Broad Institute Genomics Platform"/>
            <consortium name="The Broad Institute Genome Sequencing Center for Infectious Disease"/>
            <person name="Wu L."/>
            <person name="Ma J."/>
        </authorList>
    </citation>
    <scope>NUCLEOTIDE SEQUENCE [LARGE SCALE GENOMIC DNA]</scope>
    <source>
        <strain evidence="2">JCM 4733</strain>
    </source>
</reference>
<organism evidence="1 2">
    <name type="scientific">Streptomyces canarius</name>
    <dbReference type="NCBI Taxonomy" id="285453"/>
    <lineage>
        <taxon>Bacteria</taxon>
        <taxon>Bacillati</taxon>
        <taxon>Actinomycetota</taxon>
        <taxon>Actinomycetes</taxon>
        <taxon>Kitasatosporales</taxon>
        <taxon>Streptomycetaceae</taxon>
        <taxon>Streptomyces</taxon>
    </lineage>
</organism>
<proteinExistence type="predicted"/>
<protein>
    <submittedName>
        <fullName evidence="1">Uncharacterized protein</fullName>
    </submittedName>
</protein>
<dbReference type="RefSeq" id="WP_189882994.1">
    <property type="nucleotide sequence ID" value="NZ_BMVN01000003.1"/>
</dbReference>
<comment type="caution">
    <text evidence="1">The sequence shown here is derived from an EMBL/GenBank/DDBJ whole genome shotgun (WGS) entry which is preliminary data.</text>
</comment>
<sequence>MPTTSRPCGQLRTALDGALADVNDRIRRLMGQPASKDRTQAYQELLTEWGDRARADVEPAA</sequence>
<gene>
    <name evidence="1" type="ORF">GCM10010345_12140</name>
</gene>
<evidence type="ECO:0000313" key="1">
    <source>
        <dbReference type="EMBL" id="GHA09255.1"/>
    </source>
</evidence>
<accession>A0ABQ3CF81</accession>
<dbReference type="EMBL" id="BMVN01000003">
    <property type="protein sequence ID" value="GHA09255.1"/>
    <property type="molecule type" value="Genomic_DNA"/>
</dbReference>
<keyword evidence="2" id="KW-1185">Reference proteome</keyword>